<sequence>MQFWGKFLGFIIGYKLGGGFFSGILGCIAAHFLMKKLYENQKITSSFFKDKLTRQSLFMHTTFAVLGHIAKSKGRVTQDDIQLAQQLMQRLQLDETNKKLARQAFSRGKESDFPLRQILQEFRDGCGKRRDLLRFFIEVQMQAALQDGKLDKQEETILYTIAEILGLSAFQFQQMLAMVAASQRFRSGNFEGFYEENYQQSSGYNGRYQQTNQPSLEDAYLVLGVSKDDDQTTIKRAYRKLMNEHHPDKLVAKGLPPEMMEVAKEKAQQIQAAYDLICKSKGWK</sequence>
<comment type="subcellular location">
    <subcellularLocation>
        <location evidence="7">Cell inner membrane</location>
        <topology evidence="7">Single-pass type III membrane protein</topology>
    </subcellularLocation>
</comment>
<accession>A0AAW8CK98</accession>
<dbReference type="PANTHER" id="PTHR24074">
    <property type="entry name" value="CO-CHAPERONE PROTEIN DJLA"/>
    <property type="match status" value="1"/>
</dbReference>
<comment type="function">
    <text evidence="7">Regulatory DnaK co-chaperone. Direct interaction between DnaK and DjlA is needed for the induction of the wcaABCDE operon, involved in the synthesis of a colanic acid polysaccharide capsule, possibly through activation of the RcsB/RcsC phosphotransfer signaling pathway. The colanic acid capsule may help the bacterium survive conditions outside the host.</text>
</comment>
<dbReference type="PROSITE" id="PS50076">
    <property type="entry name" value="DNAJ_2"/>
    <property type="match status" value="1"/>
</dbReference>
<dbReference type="GO" id="GO:0051087">
    <property type="term" value="F:protein-folding chaperone binding"/>
    <property type="evidence" value="ECO:0007669"/>
    <property type="project" value="InterPro"/>
</dbReference>
<dbReference type="InterPro" id="IPR007791">
    <property type="entry name" value="DjlA_N"/>
</dbReference>
<evidence type="ECO:0000256" key="2">
    <source>
        <dbReference type="ARBA" id="ARBA00022519"/>
    </source>
</evidence>
<feature type="topological domain" description="Periplasmic" evidence="7">
    <location>
        <begin position="1"/>
        <end position="6"/>
    </location>
</feature>
<dbReference type="Gene3D" id="1.10.3680.10">
    <property type="entry name" value="TerB-like"/>
    <property type="match status" value="1"/>
</dbReference>
<dbReference type="NCBIfam" id="NF006948">
    <property type="entry name" value="PRK09430.1"/>
    <property type="match status" value="1"/>
</dbReference>
<comment type="subunit">
    <text evidence="7">Homodimer.</text>
</comment>
<name>A0AAW8CK98_9PAST</name>
<dbReference type="Pfam" id="PF00226">
    <property type="entry name" value="DnaJ"/>
    <property type="match status" value="1"/>
</dbReference>
<dbReference type="SMART" id="SM00271">
    <property type="entry name" value="DnaJ"/>
    <property type="match status" value="1"/>
</dbReference>
<dbReference type="InterPro" id="IPR023749">
    <property type="entry name" value="DjlA"/>
</dbReference>
<gene>
    <name evidence="7 10" type="primary">djlA</name>
    <name evidence="10" type="ORF">QJU57_10295</name>
</gene>
<evidence type="ECO:0000256" key="5">
    <source>
        <dbReference type="ARBA" id="ARBA00023136"/>
    </source>
</evidence>
<evidence type="ECO:0000313" key="10">
    <source>
        <dbReference type="EMBL" id="MDP8149457.1"/>
    </source>
</evidence>
<dbReference type="GO" id="GO:0005886">
    <property type="term" value="C:plasma membrane"/>
    <property type="evidence" value="ECO:0007669"/>
    <property type="project" value="UniProtKB-SubCell"/>
</dbReference>
<comment type="domain">
    <text evidence="7">The transmembrane domain is a dimerization domain.</text>
</comment>
<keyword evidence="11" id="KW-1185">Reference proteome</keyword>
<evidence type="ECO:0000256" key="4">
    <source>
        <dbReference type="ARBA" id="ARBA00022989"/>
    </source>
</evidence>
<dbReference type="SUPFAM" id="SSF46565">
    <property type="entry name" value="Chaperone J-domain"/>
    <property type="match status" value="1"/>
</dbReference>
<dbReference type="CDD" id="cd06257">
    <property type="entry name" value="DnaJ"/>
    <property type="match status" value="1"/>
</dbReference>
<dbReference type="PRINTS" id="PR00625">
    <property type="entry name" value="JDOMAIN"/>
</dbReference>
<keyword evidence="1 7" id="KW-1003">Cell membrane</keyword>
<dbReference type="Pfam" id="PF05099">
    <property type="entry name" value="TerB"/>
    <property type="match status" value="1"/>
</dbReference>
<feature type="transmembrane region" description="Helical" evidence="8">
    <location>
        <begin position="12"/>
        <end position="33"/>
    </location>
</feature>
<proteinExistence type="inferred from homology"/>
<evidence type="ECO:0000256" key="8">
    <source>
        <dbReference type="SAM" id="Phobius"/>
    </source>
</evidence>
<dbReference type="InterPro" id="IPR001623">
    <property type="entry name" value="DnaJ_domain"/>
</dbReference>
<feature type="domain" description="J" evidence="9">
    <location>
        <begin position="218"/>
        <end position="284"/>
    </location>
</feature>
<keyword evidence="2 7" id="KW-0997">Cell inner membrane</keyword>
<dbReference type="GeneID" id="300270543"/>
<dbReference type="PROSITE" id="PS51257">
    <property type="entry name" value="PROKAR_LIPOPROTEIN"/>
    <property type="match status" value="1"/>
</dbReference>
<evidence type="ECO:0000259" key="9">
    <source>
        <dbReference type="PROSITE" id="PS50076"/>
    </source>
</evidence>
<dbReference type="AlphaFoldDB" id="A0AAW8CK98"/>
<keyword evidence="6 7" id="KW-0143">Chaperone</keyword>
<feature type="topological domain" description="Cytoplasmic" evidence="7">
    <location>
        <begin position="32"/>
        <end position="284"/>
    </location>
</feature>
<evidence type="ECO:0000256" key="1">
    <source>
        <dbReference type="ARBA" id="ARBA00022475"/>
    </source>
</evidence>
<dbReference type="HAMAP" id="MF_01153">
    <property type="entry name" value="DjlA"/>
    <property type="match status" value="1"/>
</dbReference>
<dbReference type="Gene3D" id="1.10.287.110">
    <property type="entry name" value="DnaJ domain"/>
    <property type="match status" value="1"/>
</dbReference>
<dbReference type="EMBL" id="JASAXT010000031">
    <property type="protein sequence ID" value="MDP8149457.1"/>
    <property type="molecule type" value="Genomic_DNA"/>
</dbReference>
<keyword evidence="4 7" id="KW-1133">Transmembrane helix</keyword>
<dbReference type="CDD" id="cd07316">
    <property type="entry name" value="terB_like_DjlA"/>
    <property type="match status" value="1"/>
</dbReference>
<dbReference type="RefSeq" id="WP_306346568.1">
    <property type="nucleotide sequence ID" value="NZ_JASAVU010000003.1"/>
</dbReference>
<dbReference type="InterPro" id="IPR036869">
    <property type="entry name" value="J_dom_sf"/>
</dbReference>
<evidence type="ECO:0000313" key="11">
    <source>
        <dbReference type="Proteomes" id="UP001226020"/>
    </source>
</evidence>
<protein>
    <recommendedName>
        <fullName evidence="7">Co-chaperone protein DjlA</fullName>
    </recommendedName>
</protein>
<evidence type="ECO:0000256" key="7">
    <source>
        <dbReference type="HAMAP-Rule" id="MF_01153"/>
    </source>
</evidence>
<evidence type="ECO:0000256" key="6">
    <source>
        <dbReference type="ARBA" id="ARBA00023186"/>
    </source>
</evidence>
<keyword evidence="3 7" id="KW-0812">Transmembrane</keyword>
<dbReference type="Proteomes" id="UP001226020">
    <property type="component" value="Unassembled WGS sequence"/>
</dbReference>
<dbReference type="FunFam" id="1.10.287.110:FF:000011">
    <property type="entry name" value="Co-chaperone protein DjlA"/>
    <property type="match status" value="1"/>
</dbReference>
<dbReference type="InterPro" id="IPR029024">
    <property type="entry name" value="TerB-like"/>
</dbReference>
<reference evidence="10 11" key="1">
    <citation type="journal article" date="2023" name="Front. Microbiol.">
        <title>Phylogeography and host specificity of Pasteurellaceae pathogenic to sea-farmed fish in the north-east Atlantic.</title>
        <authorList>
            <person name="Gulla S."/>
            <person name="Colquhoun D.J."/>
            <person name="Olsen A.B."/>
            <person name="Spilsberg B."/>
            <person name="Lagesen K."/>
            <person name="Aakesson C.P."/>
            <person name="Strom S."/>
            <person name="Manji F."/>
            <person name="Birkbeck T.H."/>
            <person name="Nilsen H.K."/>
        </authorList>
    </citation>
    <scope>NUCLEOTIDE SEQUENCE [LARGE SCALE GENOMIC DNA]</scope>
    <source>
        <strain evidence="10 11">NVIB3131</strain>
    </source>
</reference>
<organism evidence="10 11">
    <name type="scientific">Phocoenobacter atlanticus subsp. atlanticus</name>
    <dbReference type="NCBI Taxonomy" id="3061285"/>
    <lineage>
        <taxon>Bacteria</taxon>
        <taxon>Pseudomonadati</taxon>
        <taxon>Pseudomonadota</taxon>
        <taxon>Gammaproteobacteria</taxon>
        <taxon>Pasteurellales</taxon>
        <taxon>Pasteurellaceae</taxon>
        <taxon>Phocoenobacter</taxon>
        <taxon>Phocoenobacter atlanticus</taxon>
    </lineage>
</organism>
<comment type="caution">
    <text evidence="10">The sequence shown here is derived from an EMBL/GenBank/DDBJ whole genome shotgun (WGS) entry which is preliminary data.</text>
</comment>
<dbReference type="InterPro" id="IPR050817">
    <property type="entry name" value="DjlA_DnaK_co-chaperone"/>
</dbReference>
<keyword evidence="5 7" id="KW-0472">Membrane</keyword>
<evidence type="ECO:0000256" key="3">
    <source>
        <dbReference type="ARBA" id="ARBA00022692"/>
    </source>
</evidence>